<keyword evidence="4" id="KW-0804">Transcription</keyword>
<feature type="non-terminal residue" evidence="9">
    <location>
        <position position="1"/>
    </location>
</feature>
<dbReference type="OrthoDB" id="1272441at2759"/>
<comment type="caution">
    <text evidence="9">The sequence shown here is derived from an EMBL/GenBank/DDBJ whole genome shotgun (WGS) entry which is preliminary data.</text>
</comment>
<name>A0A5J9W5N5_9POAL</name>
<organism evidence="9 10">
    <name type="scientific">Eragrostis curvula</name>
    <name type="common">weeping love grass</name>
    <dbReference type="NCBI Taxonomy" id="38414"/>
    <lineage>
        <taxon>Eukaryota</taxon>
        <taxon>Viridiplantae</taxon>
        <taxon>Streptophyta</taxon>
        <taxon>Embryophyta</taxon>
        <taxon>Tracheophyta</taxon>
        <taxon>Spermatophyta</taxon>
        <taxon>Magnoliopsida</taxon>
        <taxon>Liliopsida</taxon>
        <taxon>Poales</taxon>
        <taxon>Poaceae</taxon>
        <taxon>PACMAD clade</taxon>
        <taxon>Chloridoideae</taxon>
        <taxon>Eragrostideae</taxon>
        <taxon>Eragrostidinae</taxon>
        <taxon>Eragrostis</taxon>
    </lineage>
</organism>
<keyword evidence="10" id="KW-1185">Reference proteome</keyword>
<feature type="region of interest" description="Disordered" evidence="7">
    <location>
        <begin position="1"/>
        <end position="108"/>
    </location>
</feature>
<dbReference type="Pfam" id="PF00125">
    <property type="entry name" value="Histone"/>
    <property type="match status" value="1"/>
</dbReference>
<dbReference type="SUPFAM" id="SSF47113">
    <property type="entry name" value="Histone-fold"/>
    <property type="match status" value="1"/>
</dbReference>
<evidence type="ECO:0000313" key="9">
    <source>
        <dbReference type="EMBL" id="TVU43271.1"/>
    </source>
</evidence>
<dbReference type="InterPro" id="IPR050568">
    <property type="entry name" value="Transcr_DNA_Rep_Reg"/>
</dbReference>
<dbReference type="GO" id="GO:0046982">
    <property type="term" value="F:protein heterodimerization activity"/>
    <property type="evidence" value="ECO:0007669"/>
    <property type="project" value="InterPro"/>
</dbReference>
<keyword evidence="2" id="KW-0805">Transcription regulation</keyword>
<gene>
    <name evidence="9" type="ORF">EJB05_09726</name>
</gene>
<dbReference type="GO" id="GO:0000978">
    <property type="term" value="F:RNA polymerase II cis-regulatory region sequence-specific DNA binding"/>
    <property type="evidence" value="ECO:0007669"/>
    <property type="project" value="TreeGrafter"/>
</dbReference>
<feature type="compositionally biased region" description="Low complexity" evidence="7">
    <location>
        <begin position="25"/>
        <end position="34"/>
    </location>
</feature>
<evidence type="ECO:0000259" key="8">
    <source>
        <dbReference type="Pfam" id="PF00125"/>
    </source>
</evidence>
<dbReference type="Proteomes" id="UP000324897">
    <property type="component" value="Unassembled WGS sequence"/>
</dbReference>
<comment type="subcellular location">
    <subcellularLocation>
        <location evidence="1">Nucleus</location>
    </subcellularLocation>
</comment>
<evidence type="ECO:0000256" key="7">
    <source>
        <dbReference type="SAM" id="MobiDB-lite"/>
    </source>
</evidence>
<protein>
    <recommendedName>
        <fullName evidence="8">Core Histone H2A/H2B/H3 domain-containing protein</fullName>
    </recommendedName>
</protein>
<keyword evidence="5" id="KW-0539">Nucleus</keyword>
<feature type="compositionally biased region" description="Pro residues" evidence="7">
    <location>
        <begin position="47"/>
        <end position="59"/>
    </location>
</feature>
<feature type="compositionally biased region" description="Basic residues" evidence="7">
    <location>
        <begin position="35"/>
        <end position="46"/>
    </location>
</feature>
<dbReference type="InterPro" id="IPR009072">
    <property type="entry name" value="Histone-fold"/>
</dbReference>
<accession>A0A5J9W5N5</accession>
<reference evidence="9 10" key="1">
    <citation type="journal article" date="2019" name="Sci. Rep.">
        <title>A high-quality genome of Eragrostis curvula grass provides insights into Poaceae evolution and supports new strategies to enhance forage quality.</title>
        <authorList>
            <person name="Carballo J."/>
            <person name="Santos B.A.C.M."/>
            <person name="Zappacosta D."/>
            <person name="Garbus I."/>
            <person name="Selva J.P."/>
            <person name="Gallo C.A."/>
            <person name="Diaz A."/>
            <person name="Albertini E."/>
            <person name="Caccamo M."/>
            <person name="Echenique V."/>
        </authorList>
    </citation>
    <scope>NUCLEOTIDE SEQUENCE [LARGE SCALE GENOMIC DNA]</scope>
    <source>
        <strain evidence="10">cv. Victoria</strain>
        <tissue evidence="9">Leaf</tissue>
    </source>
</reference>
<dbReference type="EMBL" id="RWGY01000005">
    <property type="protein sequence ID" value="TVU43271.1"/>
    <property type="molecule type" value="Genomic_DNA"/>
</dbReference>
<comment type="similarity">
    <text evidence="6">Belongs to the NFYC/HAP5 subunit family.</text>
</comment>
<dbReference type="PANTHER" id="PTHR10252:SF145">
    <property type="entry name" value="NUCLEAR TRANSCRIPTION FACTOR Y SUBUNIT C-4"/>
    <property type="match status" value="1"/>
</dbReference>
<proteinExistence type="inferred from homology"/>
<dbReference type="PANTHER" id="PTHR10252">
    <property type="entry name" value="HISTONE-LIKE TRANSCRIPTION FACTOR CCAAT-RELATED"/>
    <property type="match status" value="1"/>
</dbReference>
<evidence type="ECO:0000256" key="6">
    <source>
        <dbReference type="ARBA" id="ARBA00038129"/>
    </source>
</evidence>
<dbReference type="AlphaFoldDB" id="A0A5J9W5N5"/>
<keyword evidence="3" id="KW-0238">DNA-binding</keyword>
<evidence type="ECO:0000256" key="4">
    <source>
        <dbReference type="ARBA" id="ARBA00023163"/>
    </source>
</evidence>
<evidence type="ECO:0000313" key="10">
    <source>
        <dbReference type="Proteomes" id="UP000324897"/>
    </source>
</evidence>
<dbReference type="InterPro" id="IPR007125">
    <property type="entry name" value="H2A/H2B/H3"/>
</dbReference>
<dbReference type="GO" id="GO:0000981">
    <property type="term" value="F:DNA-binding transcription factor activity, RNA polymerase II-specific"/>
    <property type="evidence" value="ECO:0007669"/>
    <property type="project" value="TreeGrafter"/>
</dbReference>
<dbReference type="CDD" id="cd22908">
    <property type="entry name" value="HFD_NFYC-like"/>
    <property type="match status" value="1"/>
</dbReference>
<evidence type="ECO:0000256" key="2">
    <source>
        <dbReference type="ARBA" id="ARBA00023015"/>
    </source>
</evidence>
<dbReference type="GO" id="GO:0005634">
    <property type="term" value="C:nucleus"/>
    <property type="evidence" value="ECO:0007669"/>
    <property type="project" value="UniProtKB-SubCell"/>
</dbReference>
<feature type="domain" description="Core Histone H2A/H2B/H3" evidence="8">
    <location>
        <begin position="192"/>
        <end position="261"/>
    </location>
</feature>
<sequence length="342" mass="37868">MFHDHARSRPTCQSPDEPVPPRPAPRAASPGAKSAQRRRASIRHAPRSPPRLRPPPLPSPLRGSLDTAGVADRAPRPPRSYSSGTRKRILDMEQPSPSKVNEGATNDDDPAAYATMTYQPVALASVPPAGGAAFPPTSQGASTLPFNLEPVSEQHQTAFQQAQQFHQQQQQYQQEQLQPFWAGQMAEIEQITDFKQHSLPLARIKKIMKADEDVKMIAGEAPVVFAKACEMFILELTLRAWLQTEGTKRRTLQRNDVVAAITKTDMFDFLVDIIPPEELKGDGMVGTPPPTTVPSMVPSYVPGMTVPYETYANQQPVSFMWPLPEHQEEQHQQQTSDGGRDE</sequence>
<dbReference type="Gramene" id="TVU43271">
    <property type="protein sequence ID" value="TVU43271"/>
    <property type="gene ID" value="EJB05_09726"/>
</dbReference>
<evidence type="ECO:0000256" key="3">
    <source>
        <dbReference type="ARBA" id="ARBA00023125"/>
    </source>
</evidence>
<dbReference type="Gene3D" id="1.10.20.10">
    <property type="entry name" value="Histone, subunit A"/>
    <property type="match status" value="1"/>
</dbReference>
<evidence type="ECO:0000256" key="5">
    <source>
        <dbReference type="ARBA" id="ARBA00023242"/>
    </source>
</evidence>
<evidence type="ECO:0000256" key="1">
    <source>
        <dbReference type="ARBA" id="ARBA00004123"/>
    </source>
</evidence>
<dbReference type="FunFam" id="1.10.20.10:FF:000006">
    <property type="entry name" value="Nuclear transcription factor Y subunit gamma"/>
    <property type="match status" value="1"/>
</dbReference>